<dbReference type="Proteomes" id="UP000790709">
    <property type="component" value="Unassembled WGS sequence"/>
</dbReference>
<proteinExistence type="predicted"/>
<evidence type="ECO:0000313" key="1">
    <source>
        <dbReference type="EMBL" id="KAH7930735.1"/>
    </source>
</evidence>
<reference evidence="1" key="1">
    <citation type="journal article" date="2021" name="New Phytol.">
        <title>Evolutionary innovations through gain and loss of genes in the ectomycorrhizal Boletales.</title>
        <authorList>
            <person name="Wu G."/>
            <person name="Miyauchi S."/>
            <person name="Morin E."/>
            <person name="Kuo A."/>
            <person name="Drula E."/>
            <person name="Varga T."/>
            <person name="Kohler A."/>
            <person name="Feng B."/>
            <person name="Cao Y."/>
            <person name="Lipzen A."/>
            <person name="Daum C."/>
            <person name="Hundley H."/>
            <person name="Pangilinan J."/>
            <person name="Johnson J."/>
            <person name="Barry K."/>
            <person name="LaButti K."/>
            <person name="Ng V."/>
            <person name="Ahrendt S."/>
            <person name="Min B."/>
            <person name="Choi I.G."/>
            <person name="Park H."/>
            <person name="Plett J.M."/>
            <person name="Magnuson J."/>
            <person name="Spatafora J.W."/>
            <person name="Nagy L.G."/>
            <person name="Henrissat B."/>
            <person name="Grigoriev I.V."/>
            <person name="Yang Z.L."/>
            <person name="Xu J."/>
            <person name="Martin F.M."/>
        </authorList>
    </citation>
    <scope>NUCLEOTIDE SEQUENCE</scope>
    <source>
        <strain evidence="1">KUC20120723A-06</strain>
    </source>
</reference>
<organism evidence="1 2">
    <name type="scientific">Leucogyrophana mollusca</name>
    <dbReference type="NCBI Taxonomy" id="85980"/>
    <lineage>
        <taxon>Eukaryota</taxon>
        <taxon>Fungi</taxon>
        <taxon>Dikarya</taxon>
        <taxon>Basidiomycota</taxon>
        <taxon>Agaricomycotina</taxon>
        <taxon>Agaricomycetes</taxon>
        <taxon>Agaricomycetidae</taxon>
        <taxon>Boletales</taxon>
        <taxon>Boletales incertae sedis</taxon>
        <taxon>Leucogyrophana</taxon>
    </lineage>
</organism>
<protein>
    <submittedName>
        <fullName evidence="1">Uncharacterized protein</fullName>
    </submittedName>
</protein>
<dbReference type="EMBL" id="MU266330">
    <property type="protein sequence ID" value="KAH7930735.1"/>
    <property type="molecule type" value="Genomic_DNA"/>
</dbReference>
<accession>A0ACB8BYH5</accession>
<gene>
    <name evidence="1" type="ORF">BV22DRAFT_50808</name>
</gene>
<keyword evidence="2" id="KW-1185">Reference proteome</keyword>
<comment type="caution">
    <text evidence="1">The sequence shown here is derived from an EMBL/GenBank/DDBJ whole genome shotgun (WGS) entry which is preliminary data.</text>
</comment>
<sequence>MFFFRLVHLHAMLRYVLLPAHASQTSHLVLWKSNTPLAAPRGSRYLNFATGRRHPIVGETTELPAMSLRIGPPPRSSPGPRNRTTLHIVDALPADIDLARLLSLLTRAVGPCTDETPRMDTAPSPPTTTAGTREPRTPAIPNVDFSQHLPATEPSAHPASTPLQLTPNLKLPPAIITLTRPTPGMP</sequence>
<name>A0ACB8BYH5_9AGAM</name>
<evidence type="ECO:0000313" key="2">
    <source>
        <dbReference type="Proteomes" id="UP000790709"/>
    </source>
</evidence>